<proteinExistence type="predicted"/>
<name>A0A8F2E4Z9_9CAUD</name>
<keyword evidence="1" id="KW-0812">Transmembrane</keyword>
<organism evidence="2 3">
    <name type="scientific">Microbacterium phage vB_MoxS-R1</name>
    <dbReference type="NCBI Taxonomy" id="2848881"/>
    <lineage>
        <taxon>Viruses</taxon>
        <taxon>Duplodnaviria</taxon>
        <taxon>Heunggongvirae</taxon>
        <taxon>Uroviricota</taxon>
        <taxon>Caudoviricetes</taxon>
        <taxon>Syrbvirus</taxon>
        <taxon>Syrbvirus R1</taxon>
    </lineage>
</organism>
<reference evidence="2" key="1">
    <citation type="submission" date="2020-10" db="EMBL/GenBank/DDBJ databases">
        <title>Complete genome sequence of vB_MoxS-R1, a novel marine prophage inducted from Microbacterium.</title>
        <authorList>
            <person name="Zheng H."/>
            <person name="Liu B."/>
            <person name="Xu Y."/>
            <person name="Chen F."/>
        </authorList>
    </citation>
    <scope>NUCLEOTIDE SEQUENCE</scope>
</reference>
<keyword evidence="1" id="KW-0472">Membrane</keyword>
<evidence type="ECO:0000313" key="3">
    <source>
        <dbReference type="Proteomes" id="UP000683438"/>
    </source>
</evidence>
<keyword evidence="3" id="KW-1185">Reference proteome</keyword>
<feature type="transmembrane region" description="Helical" evidence="1">
    <location>
        <begin position="38"/>
        <end position="60"/>
    </location>
</feature>
<keyword evidence="1" id="KW-1133">Transmembrane helix</keyword>
<dbReference type="Proteomes" id="UP000683438">
    <property type="component" value="Segment"/>
</dbReference>
<evidence type="ECO:0000256" key="1">
    <source>
        <dbReference type="SAM" id="Phobius"/>
    </source>
</evidence>
<protein>
    <submittedName>
        <fullName evidence="2">Membrane protein</fullName>
    </submittedName>
</protein>
<sequence length="84" mass="9781">MTELWSWALTLVGVACFWLAGRKVWWAWYVGLAGQITWAAYSLLTQQWGFLVGVVLYTVVYSKNATAWTREHLRTKQMETDEHV</sequence>
<accession>A0A8F2E4Z9</accession>
<evidence type="ECO:0000313" key="2">
    <source>
        <dbReference type="EMBL" id="QWT28888.1"/>
    </source>
</evidence>
<dbReference type="EMBL" id="MW073100">
    <property type="protein sequence ID" value="QWT28888.1"/>
    <property type="molecule type" value="Genomic_DNA"/>
</dbReference>
<gene>
    <name evidence="2" type="ORF">vBMoxSR1_gp38</name>
</gene>